<sequence length="55" mass="6451">MKKRVYIKTFGCQMNENDTEKIYILLSDEYEATSNPEEADLILINTCSVREKPQH</sequence>
<protein>
    <submittedName>
        <fullName evidence="7">tRNA (N6-isopentenyl adenosine(37)-C2)-methylthiotransferase MiaB</fullName>
    </submittedName>
</protein>
<dbReference type="GO" id="GO:0051539">
    <property type="term" value="F:4 iron, 4 sulfur cluster binding"/>
    <property type="evidence" value="ECO:0007669"/>
    <property type="project" value="UniProtKB-KW"/>
</dbReference>
<dbReference type="GO" id="GO:0035597">
    <property type="term" value="F:tRNA-2-methylthio-N(6)-dimethylallyladenosine(37) synthase activity"/>
    <property type="evidence" value="ECO:0007669"/>
    <property type="project" value="TreeGrafter"/>
</dbReference>
<evidence type="ECO:0000256" key="5">
    <source>
        <dbReference type="ARBA" id="ARBA00023014"/>
    </source>
</evidence>
<keyword evidence="4" id="KW-0408">Iron</keyword>
<proteinExistence type="predicted"/>
<evidence type="ECO:0000313" key="8">
    <source>
        <dbReference type="Proteomes" id="UP000235619"/>
    </source>
</evidence>
<evidence type="ECO:0000256" key="2">
    <source>
        <dbReference type="ARBA" id="ARBA00022691"/>
    </source>
</evidence>
<feature type="non-terminal residue" evidence="7">
    <location>
        <position position="55"/>
    </location>
</feature>
<keyword evidence="5" id="KW-0411">Iron-sulfur</keyword>
<gene>
    <name evidence="7" type="ORF">C0169_03390</name>
</gene>
<dbReference type="GO" id="GO:0005829">
    <property type="term" value="C:cytosol"/>
    <property type="evidence" value="ECO:0007669"/>
    <property type="project" value="TreeGrafter"/>
</dbReference>
<dbReference type="Proteomes" id="UP000235619">
    <property type="component" value="Unassembled WGS sequence"/>
</dbReference>
<keyword evidence="3" id="KW-0479">Metal-binding</keyword>
<evidence type="ECO:0000256" key="4">
    <source>
        <dbReference type="ARBA" id="ARBA00023004"/>
    </source>
</evidence>
<dbReference type="PANTHER" id="PTHR43020:SF2">
    <property type="entry name" value="MITOCHONDRIAL TRNA METHYLTHIOTRANSFERASE CDK5RAP1"/>
    <property type="match status" value="1"/>
</dbReference>
<evidence type="ECO:0000313" key="7">
    <source>
        <dbReference type="EMBL" id="PMP97318.1"/>
    </source>
</evidence>
<accession>A0A2N7QF08</accession>
<comment type="caution">
    <text evidence="7">The sequence shown here is derived from an EMBL/GenBank/DDBJ whole genome shotgun (WGS) entry which is preliminary data.</text>
</comment>
<dbReference type="InterPro" id="IPR013848">
    <property type="entry name" value="Methylthiotransferase_N"/>
</dbReference>
<dbReference type="InterPro" id="IPR038135">
    <property type="entry name" value="Methylthiotransferase_N_sf"/>
</dbReference>
<reference evidence="7 8" key="1">
    <citation type="submission" date="2018-01" db="EMBL/GenBank/DDBJ databases">
        <title>Metagenomic assembled genomes from two thermal pools in the Uzon Caldera, Kamchatka, Russia.</title>
        <authorList>
            <person name="Wilkins L."/>
            <person name="Ettinger C."/>
        </authorList>
    </citation>
    <scope>NUCLEOTIDE SEQUENCE [LARGE SCALE GENOMIC DNA]</scope>
    <source>
        <strain evidence="7">ARK-04</strain>
    </source>
</reference>
<dbReference type="GO" id="GO:0046872">
    <property type="term" value="F:metal ion binding"/>
    <property type="evidence" value="ECO:0007669"/>
    <property type="project" value="UniProtKB-KW"/>
</dbReference>
<feature type="domain" description="MTTase N-terminal" evidence="6">
    <location>
        <begin position="3"/>
        <end position="55"/>
    </location>
</feature>
<organism evidence="7 8">
    <name type="scientific">Thermodesulfobacterium geofontis</name>
    <dbReference type="NCBI Taxonomy" id="1295609"/>
    <lineage>
        <taxon>Bacteria</taxon>
        <taxon>Pseudomonadati</taxon>
        <taxon>Thermodesulfobacteriota</taxon>
        <taxon>Thermodesulfobacteria</taxon>
        <taxon>Thermodesulfobacteriales</taxon>
        <taxon>Thermodesulfobacteriaceae</taxon>
        <taxon>Thermodesulfobacterium</taxon>
    </lineage>
</organism>
<dbReference type="EMBL" id="PNJD01000200">
    <property type="protein sequence ID" value="PMP97318.1"/>
    <property type="molecule type" value="Genomic_DNA"/>
</dbReference>
<evidence type="ECO:0000259" key="6">
    <source>
        <dbReference type="PROSITE" id="PS51449"/>
    </source>
</evidence>
<dbReference type="PROSITE" id="PS51449">
    <property type="entry name" value="MTTASE_N"/>
    <property type="match status" value="1"/>
</dbReference>
<name>A0A2N7QF08_9BACT</name>
<dbReference type="AlphaFoldDB" id="A0A2N7QF08"/>
<keyword evidence="7" id="KW-0808">Transferase</keyword>
<evidence type="ECO:0000256" key="1">
    <source>
        <dbReference type="ARBA" id="ARBA00022485"/>
    </source>
</evidence>
<keyword evidence="1" id="KW-0004">4Fe-4S</keyword>
<dbReference type="Gene3D" id="3.40.50.12160">
    <property type="entry name" value="Methylthiotransferase, N-terminal domain"/>
    <property type="match status" value="1"/>
</dbReference>
<evidence type="ECO:0000256" key="3">
    <source>
        <dbReference type="ARBA" id="ARBA00022723"/>
    </source>
</evidence>
<dbReference type="FunFam" id="3.40.50.12160:FF:000003">
    <property type="entry name" value="CDK5 regulatory subunit-associated protein 1"/>
    <property type="match status" value="1"/>
</dbReference>
<keyword evidence="2" id="KW-0949">S-adenosyl-L-methionine</keyword>
<dbReference type="Pfam" id="PF00919">
    <property type="entry name" value="UPF0004"/>
    <property type="match status" value="1"/>
</dbReference>
<dbReference type="PANTHER" id="PTHR43020">
    <property type="entry name" value="CDK5 REGULATORY SUBUNIT-ASSOCIATED PROTEIN 1"/>
    <property type="match status" value="1"/>
</dbReference>